<sequence length="246" mass="24977">MTDMNANTQIPSPADAGASPVEAAARPPSPPAAARSEARWPFAFALTLTGLAGFLDAAAFVRFNHLYVSFMSGNSTHLGIAIADWAVPDLVAVLGVIAAFVAGAAVGTAVADHVGARLIGRVLALEAVLFAAALLASLASLSLPCVMIVALTMGIQNVLHQAVGGVDVGKGFVTGMLFRFGQSIARMAEAKLTWGTASTSLLNWLAFVGGAALGTLAIGALDFTACLVVALALVLAMLVVVPLRGR</sequence>
<feature type="region of interest" description="Disordered" evidence="1">
    <location>
        <begin position="1"/>
        <end position="32"/>
    </location>
</feature>
<feature type="transmembrane region" description="Helical" evidence="2">
    <location>
        <begin position="158"/>
        <end position="180"/>
    </location>
</feature>
<organism evidence="3 4">
    <name type="scientific">Kaistia geumhonensis</name>
    <dbReference type="NCBI Taxonomy" id="410839"/>
    <lineage>
        <taxon>Bacteria</taxon>
        <taxon>Pseudomonadati</taxon>
        <taxon>Pseudomonadota</taxon>
        <taxon>Alphaproteobacteria</taxon>
        <taxon>Hyphomicrobiales</taxon>
        <taxon>Kaistiaceae</taxon>
        <taxon>Kaistia</taxon>
    </lineage>
</organism>
<feature type="transmembrane region" description="Helical" evidence="2">
    <location>
        <begin position="90"/>
        <end position="111"/>
    </location>
</feature>
<evidence type="ECO:0000313" key="4">
    <source>
        <dbReference type="Proteomes" id="UP001223743"/>
    </source>
</evidence>
<keyword evidence="4" id="KW-1185">Reference proteome</keyword>
<protein>
    <submittedName>
        <fullName evidence="3">Uncharacterized membrane protein YoaK (UPF0700 family)</fullName>
    </submittedName>
</protein>
<feature type="transmembrane region" description="Helical" evidence="2">
    <location>
        <begin position="227"/>
        <end position="245"/>
    </location>
</feature>
<name>A0ABU0M9A5_9HYPH</name>
<dbReference type="PANTHER" id="PTHR37314">
    <property type="entry name" value="SLR0142 PROTEIN"/>
    <property type="match status" value="1"/>
</dbReference>
<dbReference type="EMBL" id="JAUSWJ010000001">
    <property type="protein sequence ID" value="MDQ0517348.1"/>
    <property type="molecule type" value="Genomic_DNA"/>
</dbReference>
<comment type="caution">
    <text evidence="3">The sequence shown here is derived from an EMBL/GenBank/DDBJ whole genome shotgun (WGS) entry which is preliminary data.</text>
</comment>
<accession>A0ABU0M9A5</accession>
<feature type="transmembrane region" description="Helical" evidence="2">
    <location>
        <begin position="42"/>
        <end position="63"/>
    </location>
</feature>
<feature type="transmembrane region" description="Helical" evidence="2">
    <location>
        <begin position="123"/>
        <end position="152"/>
    </location>
</feature>
<keyword evidence="2" id="KW-0812">Transmembrane</keyword>
<gene>
    <name evidence="3" type="ORF">QO015_002961</name>
</gene>
<dbReference type="InterPro" id="IPR010699">
    <property type="entry name" value="DUF1275"/>
</dbReference>
<keyword evidence="2" id="KW-1133">Transmembrane helix</keyword>
<dbReference type="Proteomes" id="UP001223743">
    <property type="component" value="Unassembled WGS sequence"/>
</dbReference>
<dbReference type="PANTHER" id="PTHR37314:SF4">
    <property type="entry name" value="UPF0700 TRANSMEMBRANE PROTEIN YOAK"/>
    <property type="match status" value="1"/>
</dbReference>
<evidence type="ECO:0000313" key="3">
    <source>
        <dbReference type="EMBL" id="MDQ0517348.1"/>
    </source>
</evidence>
<evidence type="ECO:0000256" key="2">
    <source>
        <dbReference type="SAM" id="Phobius"/>
    </source>
</evidence>
<dbReference type="Pfam" id="PF06912">
    <property type="entry name" value="DUF1275"/>
    <property type="match status" value="1"/>
</dbReference>
<reference evidence="3 4" key="1">
    <citation type="submission" date="2023-07" db="EMBL/GenBank/DDBJ databases">
        <title>Genomic Encyclopedia of Type Strains, Phase IV (KMG-IV): sequencing the most valuable type-strain genomes for metagenomic binning, comparative biology and taxonomic classification.</title>
        <authorList>
            <person name="Goeker M."/>
        </authorList>
    </citation>
    <scope>NUCLEOTIDE SEQUENCE [LARGE SCALE GENOMIC DNA]</scope>
    <source>
        <strain evidence="3 4">B1-1</strain>
    </source>
</reference>
<proteinExistence type="predicted"/>
<evidence type="ECO:0000256" key="1">
    <source>
        <dbReference type="SAM" id="MobiDB-lite"/>
    </source>
</evidence>
<feature type="compositionally biased region" description="Polar residues" evidence="1">
    <location>
        <begin position="1"/>
        <end position="11"/>
    </location>
</feature>
<feature type="transmembrane region" description="Helical" evidence="2">
    <location>
        <begin position="201"/>
        <end position="221"/>
    </location>
</feature>
<keyword evidence="2" id="KW-0472">Membrane</keyword>